<proteinExistence type="predicted"/>
<protein>
    <submittedName>
        <fullName evidence="2">Uncharacterized protein</fullName>
    </submittedName>
</protein>
<feature type="compositionally biased region" description="Basic residues" evidence="1">
    <location>
        <begin position="63"/>
        <end position="79"/>
    </location>
</feature>
<feature type="region of interest" description="Disordered" evidence="1">
    <location>
        <begin position="132"/>
        <end position="158"/>
    </location>
</feature>
<dbReference type="Proteomes" id="UP001322277">
    <property type="component" value="Chromosome 1"/>
</dbReference>
<gene>
    <name evidence="2" type="ORF">CDEST_01214</name>
</gene>
<dbReference type="KEGG" id="cdet:87937717"/>
<keyword evidence="3" id="KW-1185">Reference proteome</keyword>
<reference evidence="3" key="1">
    <citation type="journal article" date="2023" name="bioRxiv">
        <title>Complete genome of the Medicago anthracnose fungus, Colletotrichum destructivum, reveals a mini-chromosome-like region within a core chromosome.</title>
        <authorList>
            <person name="Lapalu N."/>
            <person name="Simon A."/>
            <person name="Lu A."/>
            <person name="Plaumann P.-L."/>
            <person name="Amselem J."/>
            <person name="Pigne S."/>
            <person name="Auger A."/>
            <person name="Koch C."/>
            <person name="Dallery J.-F."/>
            <person name="O'Connell R.J."/>
        </authorList>
    </citation>
    <scope>NUCLEOTIDE SEQUENCE [LARGE SCALE GENOMIC DNA]</scope>
    <source>
        <strain evidence="3">CBS 520.97</strain>
    </source>
</reference>
<evidence type="ECO:0000256" key="1">
    <source>
        <dbReference type="SAM" id="MobiDB-lite"/>
    </source>
</evidence>
<dbReference type="EMBL" id="CP137305">
    <property type="protein sequence ID" value="WQF76200.1"/>
    <property type="molecule type" value="Genomic_DNA"/>
</dbReference>
<sequence>MPCHRRPPPPTTNCEPSPFAAANHNPGRPADCRSLLPSAIPAGSRPRPPCISLGSRETSPNSRQRKARHFSISPPRRHGSPLSSFLLVLHRQVVEDESTGRTHLPSPLPLPRQLSRLSEPMHASCEMVSVPSQSTPTLISKPGRQALPLSTGDRHSPDTLERATAATRVNPPSAKTMCSACGQFASPVHVKGSVPQLADRRQPRG</sequence>
<accession>A0AAX4HZN1</accession>
<evidence type="ECO:0000313" key="3">
    <source>
        <dbReference type="Proteomes" id="UP001322277"/>
    </source>
</evidence>
<organism evidence="2 3">
    <name type="scientific">Colletotrichum destructivum</name>
    <dbReference type="NCBI Taxonomy" id="34406"/>
    <lineage>
        <taxon>Eukaryota</taxon>
        <taxon>Fungi</taxon>
        <taxon>Dikarya</taxon>
        <taxon>Ascomycota</taxon>
        <taxon>Pezizomycotina</taxon>
        <taxon>Sordariomycetes</taxon>
        <taxon>Hypocreomycetidae</taxon>
        <taxon>Glomerellales</taxon>
        <taxon>Glomerellaceae</taxon>
        <taxon>Colletotrichum</taxon>
        <taxon>Colletotrichum destructivum species complex</taxon>
    </lineage>
</organism>
<evidence type="ECO:0000313" key="2">
    <source>
        <dbReference type="EMBL" id="WQF76200.1"/>
    </source>
</evidence>
<dbReference type="AlphaFoldDB" id="A0AAX4HZN1"/>
<dbReference type="GeneID" id="87937717"/>
<dbReference type="RefSeq" id="XP_062773424.1">
    <property type="nucleotide sequence ID" value="XM_062917373.1"/>
</dbReference>
<feature type="region of interest" description="Disordered" evidence="1">
    <location>
        <begin position="1"/>
        <end position="79"/>
    </location>
</feature>
<name>A0AAX4HZN1_9PEZI</name>